<evidence type="ECO:0000256" key="5">
    <source>
        <dbReference type="ARBA" id="ARBA00026055"/>
    </source>
</evidence>
<evidence type="ECO:0000313" key="10">
    <source>
        <dbReference type="Proteomes" id="UP000031036"/>
    </source>
</evidence>
<protein>
    <recommendedName>
        <fullName evidence="3 6">Tubulin-specific chaperone A</fullName>
    </recommendedName>
</protein>
<feature type="compositionally biased region" description="Basic and acidic residues" evidence="7">
    <location>
        <begin position="94"/>
        <end position="105"/>
    </location>
</feature>
<dbReference type="AlphaFoldDB" id="A0A0B2V0L2"/>
<dbReference type="STRING" id="6265.A0A0B2V0L2"/>
<dbReference type="GO" id="GO:0007023">
    <property type="term" value="P:post-chaperonin tubulin folding pathway"/>
    <property type="evidence" value="ECO:0007669"/>
    <property type="project" value="UniProtKB-UniRule"/>
</dbReference>
<evidence type="ECO:0000256" key="3">
    <source>
        <dbReference type="ARBA" id="ARBA00015002"/>
    </source>
</evidence>
<evidence type="ECO:0000313" key="9">
    <source>
        <dbReference type="EMBL" id="VDM50010.1"/>
    </source>
</evidence>
<evidence type="ECO:0000313" key="8">
    <source>
        <dbReference type="EMBL" id="KHN76826.1"/>
    </source>
</evidence>
<proteinExistence type="inferred from homology"/>
<sequence length="157" mass="17355">MVDAQLLKELSIKTGIVKRLVKELAYYKVEVEKETAKLESMKAKPDADEHLVRKQGELLQESRSMIPDTTRRMQQALLELKKMGISEVDDLKLNSQETEKTERGVGKKGVVKNGEEEYGGMGSRIAPLVDGNRAILDGTKEYTAACEQIEAATASAS</sequence>
<evidence type="ECO:0000256" key="4">
    <source>
        <dbReference type="ARBA" id="ARBA00023186"/>
    </source>
</evidence>
<evidence type="ECO:0000256" key="2">
    <source>
        <dbReference type="ARBA" id="ARBA00006806"/>
    </source>
</evidence>
<dbReference type="PANTHER" id="PTHR21500">
    <property type="entry name" value="TUBULIN-SPECIFIC CHAPERONE A"/>
    <property type="match status" value="1"/>
</dbReference>
<dbReference type="GO" id="GO:0007021">
    <property type="term" value="P:tubulin complex assembly"/>
    <property type="evidence" value="ECO:0007669"/>
    <property type="project" value="UniProtKB-UniRule"/>
</dbReference>
<comment type="subunit">
    <text evidence="5 6">Supercomplex made of cofactors A to E. Cofactors A and D function by capturing and stabilizing tubulin in a quasi-native conformation. Cofactor E binds to the cofactor D-tubulin complex; interaction with cofactor C then causes the release of tubulin polypeptides that are committed to the native state.</text>
</comment>
<reference evidence="9" key="2">
    <citation type="submission" date="2018-11" db="EMBL/GenBank/DDBJ databases">
        <authorList>
            <consortium name="Pathogen Informatics"/>
        </authorList>
    </citation>
    <scope>NUCLEOTIDE SEQUENCE [LARGE SCALE GENOMIC DNA]</scope>
</reference>
<evidence type="ECO:0000256" key="1">
    <source>
        <dbReference type="ARBA" id="ARBA00003046"/>
    </source>
</evidence>
<dbReference type="EMBL" id="UYWY01025831">
    <property type="protein sequence ID" value="VDM50010.1"/>
    <property type="molecule type" value="Genomic_DNA"/>
</dbReference>
<reference evidence="8 10" key="1">
    <citation type="submission" date="2014-11" db="EMBL/GenBank/DDBJ databases">
        <title>Genetic blueprint of the zoonotic pathogen Toxocara canis.</title>
        <authorList>
            <person name="Zhu X.-Q."/>
            <person name="Korhonen P.K."/>
            <person name="Cai H."/>
            <person name="Young N.D."/>
            <person name="Nejsum P."/>
            <person name="von Samson-Himmelstjerna G."/>
            <person name="Boag P.R."/>
            <person name="Tan P."/>
            <person name="Li Q."/>
            <person name="Min J."/>
            <person name="Yang Y."/>
            <person name="Wang X."/>
            <person name="Fang X."/>
            <person name="Hall R.S."/>
            <person name="Hofmann A."/>
            <person name="Sternberg P.W."/>
            <person name="Jex A.R."/>
            <person name="Gasser R.B."/>
        </authorList>
    </citation>
    <scope>NUCLEOTIDE SEQUENCE [LARGE SCALE GENOMIC DNA]</scope>
    <source>
        <strain evidence="8">PN_DK_2014</strain>
    </source>
</reference>
<dbReference type="Pfam" id="PF02970">
    <property type="entry name" value="TBCA"/>
    <property type="match status" value="1"/>
</dbReference>
<name>A0A0B2V0L2_TOXCA</name>
<accession>A0A0B2V0L2</accession>
<dbReference type="Proteomes" id="UP000031036">
    <property type="component" value="Unassembled WGS sequence"/>
</dbReference>
<dbReference type="Gene3D" id="1.20.58.90">
    <property type="match status" value="1"/>
</dbReference>
<dbReference type="InterPro" id="IPR036126">
    <property type="entry name" value="TBCA_sf"/>
</dbReference>
<dbReference type="EMBL" id="JPKZ01002429">
    <property type="protein sequence ID" value="KHN76826.1"/>
    <property type="molecule type" value="Genomic_DNA"/>
</dbReference>
<keyword evidence="4 6" id="KW-0143">Chaperone</keyword>
<gene>
    <name evidence="8" type="primary">Tbca</name>
    <name evidence="8" type="ORF">Tcan_11233</name>
    <name evidence="9" type="ORF">TCNE_LOCUS18689</name>
</gene>
<keyword evidence="10" id="KW-1185">Reference proteome</keyword>
<dbReference type="PANTHER" id="PTHR21500:SF0">
    <property type="entry name" value="TUBULIN-SPECIFIC CHAPERONE A"/>
    <property type="match status" value="1"/>
</dbReference>
<comment type="function">
    <text evidence="1">Tubulin-folding protein; involved in the early step of the tubulin folding pathway.</text>
</comment>
<dbReference type="InterPro" id="IPR004226">
    <property type="entry name" value="TBCA"/>
</dbReference>
<comment type="similarity">
    <text evidence="2 6">Belongs to the TBCA family.</text>
</comment>
<evidence type="ECO:0000256" key="7">
    <source>
        <dbReference type="SAM" id="MobiDB-lite"/>
    </source>
</evidence>
<dbReference type="SUPFAM" id="SSF46988">
    <property type="entry name" value="Tubulin chaperone cofactor A"/>
    <property type="match status" value="1"/>
</dbReference>
<keyword evidence="6" id="KW-0493">Microtubule</keyword>
<evidence type="ECO:0000256" key="6">
    <source>
        <dbReference type="RuleBase" id="RU364030"/>
    </source>
</evidence>
<keyword evidence="6" id="KW-0206">Cytoskeleton</keyword>
<comment type="subcellular location">
    <subcellularLocation>
        <location evidence="6">Cytoplasm</location>
        <location evidence="6">Cytoskeleton</location>
    </subcellularLocation>
</comment>
<dbReference type="OrthoDB" id="296187at2759"/>
<dbReference type="GO" id="GO:0048487">
    <property type="term" value="F:beta-tubulin binding"/>
    <property type="evidence" value="ECO:0007669"/>
    <property type="project" value="InterPro"/>
</dbReference>
<dbReference type="GO" id="GO:0005829">
    <property type="term" value="C:cytosol"/>
    <property type="evidence" value="ECO:0007669"/>
    <property type="project" value="TreeGrafter"/>
</dbReference>
<keyword evidence="6" id="KW-0963">Cytoplasm</keyword>
<organism evidence="8 10">
    <name type="scientific">Toxocara canis</name>
    <name type="common">Canine roundworm</name>
    <dbReference type="NCBI Taxonomy" id="6265"/>
    <lineage>
        <taxon>Eukaryota</taxon>
        <taxon>Metazoa</taxon>
        <taxon>Ecdysozoa</taxon>
        <taxon>Nematoda</taxon>
        <taxon>Chromadorea</taxon>
        <taxon>Rhabditida</taxon>
        <taxon>Spirurina</taxon>
        <taxon>Ascaridomorpha</taxon>
        <taxon>Ascaridoidea</taxon>
        <taxon>Toxocaridae</taxon>
        <taxon>Toxocara</taxon>
    </lineage>
</organism>
<feature type="region of interest" description="Disordered" evidence="7">
    <location>
        <begin position="94"/>
        <end position="124"/>
    </location>
</feature>
<dbReference type="GO" id="GO:0005874">
    <property type="term" value="C:microtubule"/>
    <property type="evidence" value="ECO:0007669"/>
    <property type="project" value="UniProtKB-KW"/>
</dbReference>